<proteinExistence type="predicted"/>
<dbReference type="Proteomes" id="UP001055634">
    <property type="component" value="Segment"/>
</dbReference>
<dbReference type="EMBL" id="ON529850">
    <property type="protein sequence ID" value="UTC28487.1"/>
    <property type="molecule type" value="Genomic_DNA"/>
</dbReference>
<accession>A0A9E7N4R4</accession>
<evidence type="ECO:0000313" key="1">
    <source>
        <dbReference type="EMBL" id="UTC28487.1"/>
    </source>
</evidence>
<reference evidence="1" key="1">
    <citation type="submission" date="2022-04" db="EMBL/GenBank/DDBJ databases">
        <authorList>
            <person name="Friedrich I."/>
            <person name="Schneider D."/>
            <person name="Poehlein A."/>
            <person name="Hertel R."/>
            <person name="Daniel R."/>
        </authorList>
    </citation>
    <scope>NUCLEOTIDE SEQUENCE</scope>
</reference>
<sequence>MSDVFAQALKAVEDAEEVLFDLSCAMMHDALRKLSLALPGRTVWVMAGNGDRDIRISRKRRWLGGATHERGWFIFTGQERRRDPYARSVRFALQPAILRRFEAAEYDRGDRHATFGMLGSVAYRDGAEVPTEGLDRYLLT</sequence>
<keyword evidence="2" id="KW-1185">Reference proteome</keyword>
<evidence type="ECO:0000313" key="2">
    <source>
        <dbReference type="Proteomes" id="UP001055634"/>
    </source>
</evidence>
<gene>
    <name evidence="1" type="ORF">GURKE_04850</name>
</gene>
<protein>
    <submittedName>
        <fullName evidence="1">Uncharacterized protein</fullName>
    </submittedName>
</protein>
<name>A0A9E7N4R4_9CAUD</name>
<organism evidence="1 2">
    <name type="scientific">Brevundimonas phage vB_BpoS-Gurke</name>
    <dbReference type="NCBI Taxonomy" id="2948599"/>
    <lineage>
        <taxon>Viruses</taxon>
        <taxon>Duplodnaviria</taxon>
        <taxon>Heunggongvirae</taxon>
        <taxon>Uroviricota</taxon>
        <taxon>Caudoviricetes</taxon>
        <taxon>Jeanschmidtviridae</taxon>
        <taxon>Kikimoravirus</taxon>
        <taxon>Kikimoravirus gurke</taxon>
    </lineage>
</organism>